<feature type="domain" description="Gfo/Idh/MocA-like oxidoreductase N-terminal" evidence="2">
    <location>
        <begin position="5"/>
        <end position="136"/>
    </location>
</feature>
<evidence type="ECO:0000313" key="5">
    <source>
        <dbReference type="Proteomes" id="UP000309038"/>
    </source>
</evidence>
<protein>
    <submittedName>
        <fullName evidence="4">Uncharacterized protein</fullName>
    </submittedName>
</protein>
<dbReference type="GO" id="GO:0016491">
    <property type="term" value="F:oxidoreductase activity"/>
    <property type="evidence" value="ECO:0007669"/>
    <property type="project" value="UniProtKB-KW"/>
</dbReference>
<sequence length="377" mass="40093">MAPIRIGFIGLSTQGWAASGLVPSLFDPLLSSSYTLTALCTSSPVSASAAASKYSELAGRPVKAYHGENGFTEIANDPEVDMVAVSIKIPDHFKAVWPAIEAGKDIFIEWTVGNGFEETLKIAEAAKKKGLKVLVGAQANHGVAINKAKELVESGKIGRVLSTTAILSAPFFWGKLANPSFKYGYDINNGATPLSIPVGHFIVALSHVLGEFTSLSAHGIIAVPTAKVIDAAGNETGEIFQKTAHDQVAVSGVLRGNGTYTEMLFANIHARVALGEQGRGRTLFKWIIDGEDGTIELREDGTGGGFVAIGEKRVFLNGEEVKLEEKAEDRLGNSGKAWLEFAKGAEGKFFDIDDAVRLHRVVDAAQKSINEGRTVVL</sequence>
<dbReference type="Pfam" id="PF01408">
    <property type="entry name" value="GFO_IDH_MocA"/>
    <property type="match status" value="1"/>
</dbReference>
<dbReference type="SUPFAM" id="SSF51735">
    <property type="entry name" value="NAD(P)-binding Rossmann-fold domains"/>
    <property type="match status" value="1"/>
</dbReference>
<dbReference type="InterPro" id="IPR036291">
    <property type="entry name" value="NAD(P)-bd_dom_sf"/>
</dbReference>
<dbReference type="GO" id="GO:0000166">
    <property type="term" value="F:nucleotide binding"/>
    <property type="evidence" value="ECO:0007669"/>
    <property type="project" value="InterPro"/>
</dbReference>
<feature type="domain" description="Gal80p-like C-terminal" evidence="3">
    <location>
        <begin position="145"/>
        <end position="298"/>
    </location>
</feature>
<keyword evidence="5" id="KW-1185">Reference proteome</keyword>
<dbReference type="Gene3D" id="3.30.360.10">
    <property type="entry name" value="Dihydrodipicolinate Reductase, domain 2"/>
    <property type="match status" value="1"/>
</dbReference>
<dbReference type="Proteomes" id="UP000309038">
    <property type="component" value="Unassembled WGS sequence"/>
</dbReference>
<gene>
    <name evidence="4" type="ORF">EW026_g6346</name>
</gene>
<dbReference type="PANTHER" id="PTHR43818">
    <property type="entry name" value="BCDNA.GH03377"/>
    <property type="match status" value="1"/>
</dbReference>
<dbReference type="EMBL" id="SGPJ01000339">
    <property type="protein sequence ID" value="THG95279.1"/>
    <property type="molecule type" value="Genomic_DNA"/>
</dbReference>
<evidence type="ECO:0000259" key="3">
    <source>
        <dbReference type="Pfam" id="PF22685"/>
    </source>
</evidence>
<dbReference type="SUPFAM" id="SSF55347">
    <property type="entry name" value="Glyceraldehyde-3-phosphate dehydrogenase-like, C-terminal domain"/>
    <property type="match status" value="1"/>
</dbReference>
<comment type="caution">
    <text evidence="4">The sequence shown here is derived from an EMBL/GenBank/DDBJ whole genome shotgun (WGS) entry which is preliminary data.</text>
</comment>
<dbReference type="Pfam" id="PF22685">
    <property type="entry name" value="Gal80p_C-like"/>
    <property type="match status" value="1"/>
</dbReference>
<reference evidence="4 5" key="1">
    <citation type="submission" date="2019-02" db="EMBL/GenBank/DDBJ databases">
        <title>Genome sequencing of the rare red list fungi Phlebia centrifuga.</title>
        <authorList>
            <person name="Buettner E."/>
            <person name="Kellner H."/>
        </authorList>
    </citation>
    <scope>NUCLEOTIDE SEQUENCE [LARGE SCALE GENOMIC DNA]</scope>
    <source>
        <strain evidence="4 5">DSM 108282</strain>
    </source>
</reference>
<evidence type="ECO:0000256" key="1">
    <source>
        <dbReference type="ARBA" id="ARBA00023002"/>
    </source>
</evidence>
<organism evidence="4 5">
    <name type="scientific">Hermanssonia centrifuga</name>
    <dbReference type="NCBI Taxonomy" id="98765"/>
    <lineage>
        <taxon>Eukaryota</taxon>
        <taxon>Fungi</taxon>
        <taxon>Dikarya</taxon>
        <taxon>Basidiomycota</taxon>
        <taxon>Agaricomycotina</taxon>
        <taxon>Agaricomycetes</taxon>
        <taxon>Polyporales</taxon>
        <taxon>Meruliaceae</taxon>
        <taxon>Hermanssonia</taxon>
    </lineage>
</organism>
<proteinExistence type="predicted"/>
<accession>A0A4S4KFP2</accession>
<dbReference type="InterPro" id="IPR050463">
    <property type="entry name" value="Gfo/Idh/MocA_oxidrdct_glycsds"/>
</dbReference>
<dbReference type="InterPro" id="IPR055080">
    <property type="entry name" value="Gal80p-like_C"/>
</dbReference>
<evidence type="ECO:0000259" key="2">
    <source>
        <dbReference type="Pfam" id="PF01408"/>
    </source>
</evidence>
<name>A0A4S4KFP2_9APHY</name>
<evidence type="ECO:0000313" key="4">
    <source>
        <dbReference type="EMBL" id="THG95279.1"/>
    </source>
</evidence>
<dbReference type="AlphaFoldDB" id="A0A4S4KFP2"/>
<dbReference type="InterPro" id="IPR000683">
    <property type="entry name" value="Gfo/Idh/MocA-like_OxRdtase_N"/>
</dbReference>
<keyword evidence="1" id="KW-0560">Oxidoreductase</keyword>
<dbReference type="PANTHER" id="PTHR43818:SF11">
    <property type="entry name" value="BCDNA.GH03377"/>
    <property type="match status" value="1"/>
</dbReference>
<dbReference type="Gene3D" id="3.40.50.720">
    <property type="entry name" value="NAD(P)-binding Rossmann-like Domain"/>
    <property type="match status" value="1"/>
</dbReference>